<dbReference type="Proteomes" id="UP001519887">
    <property type="component" value="Unassembled WGS sequence"/>
</dbReference>
<accession>A0ABS7C7A3</accession>
<protein>
    <recommendedName>
        <fullName evidence="4">Integral membrane protein</fullName>
    </recommendedName>
</protein>
<feature type="transmembrane region" description="Helical" evidence="1">
    <location>
        <begin position="29"/>
        <end position="48"/>
    </location>
</feature>
<evidence type="ECO:0000313" key="3">
    <source>
        <dbReference type="Proteomes" id="UP001519887"/>
    </source>
</evidence>
<sequence length="170" mass="20269">MMRIVYVLVLWVVAFYKSNWRDWKKYQPTILFMVASSFLVHLLTYSYLLWDLSSELGSHLINDLLLTIFAYPPMVLIYLTNFPFNKKVITKGMYVILWVFIYTVMEAIQYGLENIRYHHGWNLWKSILFDFVLFPMLVIHHVRPLIAYVLFLVGTILFILIYGIPISSFK</sequence>
<dbReference type="EMBL" id="JAHZIK010000663">
    <property type="protein sequence ID" value="MBW7456784.1"/>
    <property type="molecule type" value="Genomic_DNA"/>
</dbReference>
<evidence type="ECO:0000256" key="1">
    <source>
        <dbReference type="SAM" id="Phobius"/>
    </source>
</evidence>
<keyword evidence="3" id="KW-1185">Reference proteome</keyword>
<gene>
    <name evidence="2" type="ORF">K0U00_22350</name>
</gene>
<keyword evidence="1" id="KW-0472">Membrane</keyword>
<feature type="transmembrane region" description="Helical" evidence="1">
    <location>
        <begin position="60"/>
        <end position="80"/>
    </location>
</feature>
<keyword evidence="1" id="KW-0812">Transmembrane</keyword>
<feature type="transmembrane region" description="Helical" evidence="1">
    <location>
        <begin position="145"/>
        <end position="164"/>
    </location>
</feature>
<proteinExistence type="predicted"/>
<evidence type="ECO:0008006" key="4">
    <source>
        <dbReference type="Google" id="ProtNLM"/>
    </source>
</evidence>
<comment type="caution">
    <text evidence="2">The sequence shown here is derived from an EMBL/GenBank/DDBJ whole genome shotgun (WGS) entry which is preliminary data.</text>
</comment>
<reference evidence="2 3" key="1">
    <citation type="submission" date="2021-07" db="EMBL/GenBank/DDBJ databases">
        <title>Paenibacillus radiodurans sp. nov., isolated from the southeastern edge of Tengger Desert.</title>
        <authorList>
            <person name="Zhang G."/>
        </authorList>
    </citation>
    <scope>NUCLEOTIDE SEQUENCE [LARGE SCALE GENOMIC DNA]</scope>
    <source>
        <strain evidence="2 3">CCM 7311</strain>
    </source>
</reference>
<keyword evidence="1" id="KW-1133">Transmembrane helix</keyword>
<dbReference type="InterPro" id="IPR048147">
    <property type="entry name" value="CBO0543-like"/>
</dbReference>
<evidence type="ECO:0000313" key="2">
    <source>
        <dbReference type="EMBL" id="MBW7456784.1"/>
    </source>
</evidence>
<feature type="transmembrane region" description="Helical" evidence="1">
    <location>
        <begin position="92"/>
        <end position="110"/>
    </location>
</feature>
<organism evidence="2 3">
    <name type="scientific">Paenibacillus sepulcri</name>
    <dbReference type="NCBI Taxonomy" id="359917"/>
    <lineage>
        <taxon>Bacteria</taxon>
        <taxon>Bacillati</taxon>
        <taxon>Bacillota</taxon>
        <taxon>Bacilli</taxon>
        <taxon>Bacillales</taxon>
        <taxon>Paenibacillaceae</taxon>
        <taxon>Paenibacillus</taxon>
    </lineage>
</organism>
<dbReference type="NCBIfam" id="NF041644">
    <property type="entry name" value="CBO0543_fam"/>
    <property type="match status" value="1"/>
</dbReference>
<dbReference type="RefSeq" id="WP_210046749.1">
    <property type="nucleotide sequence ID" value="NZ_JBHLVU010000039.1"/>
</dbReference>
<name>A0ABS7C7A3_9BACL</name>